<evidence type="ECO:0000259" key="11">
    <source>
        <dbReference type="PROSITE" id="PS50171"/>
    </source>
</evidence>
<accession>A0A834MKQ2</accession>
<dbReference type="GO" id="GO:0003723">
    <property type="term" value="F:RNA binding"/>
    <property type="evidence" value="ECO:0007669"/>
    <property type="project" value="InterPro"/>
</dbReference>
<sequence length="485" mass="56600">METILEQQRRYHEEKERLIDTMVKEMLQKKVSYREQINSDHRMKYLLDRYMTSTNRLIDLYEDKDGQRKAEVASLTGPNEFNEFYNRLKQIKDFYRKHPNEISVPMSVEFDELTKARENPSEEMANLVEFTDEEGYGKFLDLHECYEKYINLKGIEKVDYISYLGMFDQLYDIPKERKTGEYRKYLMCIIEYLSWFVQRIKPLMNLDAILDDEGNNALMQWELGNCPGWPKEAGSALANVGAHLDLSAFSSWEELASLGLDRLKSALMALGLKCGGTLEERAQRLFSTKGKASKEKEMLRHRELAALEAQIYKLADIVSAQRAATKENVQRKQARTDGERDDSENEESEDDSPDEADDDVPYNPKNLPLGWDGKPIPYWLYKLHGLNISYNCEICGNYVYKGPKAFQRHFAEWRHAHGMRCLGIPNTAHFANVTQIEDALALWEKLKVQKQAERWQPETEEEYEDSQGNVVNRKTYEDLKRQGLL</sequence>
<proteinExistence type="inferred from homology"/>
<dbReference type="InterPro" id="IPR024598">
    <property type="entry name" value="SF3a60/Prp9_C"/>
</dbReference>
<feature type="compositionally biased region" description="Basic and acidic residues" evidence="10">
    <location>
        <begin position="325"/>
        <end position="338"/>
    </location>
</feature>
<keyword evidence="13" id="KW-1185">Reference proteome</keyword>
<evidence type="ECO:0000256" key="4">
    <source>
        <dbReference type="ARBA" id="ARBA00022664"/>
    </source>
</evidence>
<dbReference type="InterPro" id="IPR000690">
    <property type="entry name" value="Matrin/U1-C_Znf_C2H2"/>
</dbReference>
<dbReference type="GO" id="GO:0008270">
    <property type="term" value="F:zinc ion binding"/>
    <property type="evidence" value="ECO:0007669"/>
    <property type="project" value="UniProtKB-KW"/>
</dbReference>
<keyword evidence="4" id="KW-0507">mRNA processing</keyword>
<reference evidence="12" key="1">
    <citation type="submission" date="2020-08" db="EMBL/GenBank/DDBJ databases">
        <title>Genome sequencing and assembly of the red palm weevil Rhynchophorus ferrugineus.</title>
        <authorList>
            <person name="Dias G.B."/>
            <person name="Bergman C.M."/>
            <person name="Manee M."/>
        </authorList>
    </citation>
    <scope>NUCLEOTIDE SEQUENCE</scope>
    <source>
        <strain evidence="12">AA-2017</strain>
        <tissue evidence="12">Whole larva</tissue>
    </source>
</reference>
<evidence type="ECO:0000256" key="10">
    <source>
        <dbReference type="SAM" id="MobiDB-lite"/>
    </source>
</evidence>
<dbReference type="PROSITE" id="PS50171">
    <property type="entry name" value="ZF_MATRIN"/>
    <property type="match status" value="1"/>
</dbReference>
<evidence type="ECO:0000256" key="7">
    <source>
        <dbReference type="ARBA" id="ARBA00022833"/>
    </source>
</evidence>
<dbReference type="Pfam" id="PF11931">
    <property type="entry name" value="SF3a60_Prp9_C"/>
    <property type="match status" value="1"/>
</dbReference>
<dbReference type="GO" id="GO:0000398">
    <property type="term" value="P:mRNA splicing, via spliceosome"/>
    <property type="evidence" value="ECO:0007669"/>
    <property type="project" value="InterPro"/>
</dbReference>
<name>A0A834MKQ2_RHYFE</name>
<dbReference type="GO" id="GO:0005681">
    <property type="term" value="C:spliceosomal complex"/>
    <property type="evidence" value="ECO:0007669"/>
    <property type="project" value="InterPro"/>
</dbReference>
<dbReference type="AlphaFoldDB" id="A0A834MKQ2"/>
<evidence type="ECO:0000256" key="2">
    <source>
        <dbReference type="ARBA" id="ARBA00008776"/>
    </source>
</evidence>
<keyword evidence="3" id="KW-0597">Phosphoprotein</keyword>
<evidence type="ECO:0000313" key="13">
    <source>
        <dbReference type="Proteomes" id="UP000625711"/>
    </source>
</evidence>
<organism evidence="12 13">
    <name type="scientific">Rhynchophorus ferrugineus</name>
    <name type="common">Red palm weevil</name>
    <name type="synonym">Curculio ferrugineus</name>
    <dbReference type="NCBI Taxonomy" id="354439"/>
    <lineage>
        <taxon>Eukaryota</taxon>
        <taxon>Metazoa</taxon>
        <taxon>Ecdysozoa</taxon>
        <taxon>Arthropoda</taxon>
        <taxon>Hexapoda</taxon>
        <taxon>Insecta</taxon>
        <taxon>Pterygota</taxon>
        <taxon>Neoptera</taxon>
        <taxon>Endopterygota</taxon>
        <taxon>Coleoptera</taxon>
        <taxon>Polyphaga</taxon>
        <taxon>Cucujiformia</taxon>
        <taxon>Curculionidae</taxon>
        <taxon>Dryophthorinae</taxon>
        <taxon>Rhynchophorus</taxon>
    </lineage>
</organism>
<evidence type="ECO:0000256" key="1">
    <source>
        <dbReference type="ARBA" id="ARBA00004123"/>
    </source>
</evidence>
<gene>
    <name evidence="12" type="ORF">GWI33_004345</name>
</gene>
<keyword evidence="9" id="KW-0539">Nucleus</keyword>
<dbReference type="OrthoDB" id="2160351at2759"/>
<dbReference type="PANTHER" id="PTHR12786:SF2">
    <property type="entry name" value="SPLICING FACTOR 3A SUBUNIT 3"/>
    <property type="match status" value="1"/>
</dbReference>
<dbReference type="EMBL" id="JAACXV010000022">
    <property type="protein sequence ID" value="KAF7286721.1"/>
    <property type="molecule type" value="Genomic_DNA"/>
</dbReference>
<dbReference type="Pfam" id="PF12108">
    <property type="entry name" value="SF3a60_bindingd"/>
    <property type="match status" value="1"/>
</dbReference>
<feature type="domain" description="Matrin-type" evidence="11">
    <location>
        <begin position="390"/>
        <end position="421"/>
    </location>
</feature>
<dbReference type="InterPro" id="IPR051421">
    <property type="entry name" value="RNA_Proc_DNA_Dmg_Regulator"/>
</dbReference>
<evidence type="ECO:0000256" key="5">
    <source>
        <dbReference type="ARBA" id="ARBA00022723"/>
    </source>
</evidence>
<comment type="caution">
    <text evidence="12">The sequence shown here is derived from an EMBL/GenBank/DDBJ whole genome shotgun (WGS) entry which is preliminary data.</text>
</comment>
<keyword evidence="7" id="KW-0862">Zinc</keyword>
<keyword evidence="5" id="KW-0479">Metal-binding</keyword>
<evidence type="ECO:0000256" key="3">
    <source>
        <dbReference type="ARBA" id="ARBA00022553"/>
    </source>
</evidence>
<keyword evidence="8" id="KW-0508">mRNA splicing</keyword>
<evidence type="ECO:0000256" key="6">
    <source>
        <dbReference type="ARBA" id="ARBA00022771"/>
    </source>
</evidence>
<evidence type="ECO:0000256" key="9">
    <source>
        <dbReference type="ARBA" id="ARBA00023242"/>
    </source>
</evidence>
<dbReference type="PANTHER" id="PTHR12786">
    <property type="entry name" value="SPLICING FACTOR SF3A-RELATED"/>
    <property type="match status" value="1"/>
</dbReference>
<feature type="compositionally biased region" description="Acidic residues" evidence="10">
    <location>
        <begin position="339"/>
        <end position="360"/>
    </location>
</feature>
<keyword evidence="6" id="KW-0863">Zinc-finger</keyword>
<dbReference type="InterPro" id="IPR021966">
    <property type="entry name" value="SF3a60_bindingd"/>
</dbReference>
<feature type="region of interest" description="Disordered" evidence="10">
    <location>
        <begin position="325"/>
        <end position="366"/>
    </location>
</feature>
<evidence type="ECO:0000313" key="12">
    <source>
        <dbReference type="EMBL" id="KAF7286721.1"/>
    </source>
</evidence>
<dbReference type="Pfam" id="PF13297">
    <property type="entry name" value="SDE2_2C"/>
    <property type="match status" value="1"/>
</dbReference>
<dbReference type="Pfam" id="PF16837">
    <property type="entry name" value="SF3A3"/>
    <property type="match status" value="1"/>
</dbReference>
<dbReference type="InterPro" id="IPR031774">
    <property type="entry name" value="SF3A3_dom"/>
</dbReference>
<evidence type="ECO:0000256" key="8">
    <source>
        <dbReference type="ARBA" id="ARBA00023187"/>
    </source>
</evidence>
<dbReference type="InterPro" id="IPR025086">
    <property type="entry name" value="SDE2/SF3A3_SAP"/>
</dbReference>
<comment type="similarity">
    <text evidence="2">Belongs to the SF3A3 family.</text>
</comment>
<comment type="subcellular location">
    <subcellularLocation>
        <location evidence="1">Nucleus</location>
    </subcellularLocation>
</comment>
<protein>
    <recommendedName>
        <fullName evidence="11">Matrin-type domain-containing protein</fullName>
    </recommendedName>
</protein>
<dbReference type="Proteomes" id="UP000625711">
    <property type="component" value="Unassembled WGS sequence"/>
</dbReference>